<sequence>MTYFLKLAEYSGILPLLQRQATYTLFVPTDDAFEALPNDTLSDLFNQPAFARTVVSFHVTAGRHLTSNVIDGQMIGTIQGQEQTLRLRIHKKRLTVESALVVESDFLTRNGVIQILDKVNFPPTASILDHLREGNFRQVSLIIFDVHLCSNEKYKCDQGRL</sequence>
<protein>
    <submittedName>
        <fullName evidence="2">Periostin</fullName>
    </submittedName>
</protein>
<organism evidence="2 3">
    <name type="scientific">Trichonephila inaurata madagascariensis</name>
    <dbReference type="NCBI Taxonomy" id="2747483"/>
    <lineage>
        <taxon>Eukaryota</taxon>
        <taxon>Metazoa</taxon>
        <taxon>Ecdysozoa</taxon>
        <taxon>Arthropoda</taxon>
        <taxon>Chelicerata</taxon>
        <taxon>Arachnida</taxon>
        <taxon>Araneae</taxon>
        <taxon>Araneomorphae</taxon>
        <taxon>Entelegynae</taxon>
        <taxon>Araneoidea</taxon>
        <taxon>Nephilidae</taxon>
        <taxon>Trichonephila</taxon>
        <taxon>Trichonephila inaurata</taxon>
    </lineage>
</organism>
<dbReference type="SUPFAM" id="SSF82153">
    <property type="entry name" value="FAS1 domain"/>
    <property type="match status" value="1"/>
</dbReference>
<dbReference type="GO" id="GO:0050839">
    <property type="term" value="F:cell adhesion molecule binding"/>
    <property type="evidence" value="ECO:0007669"/>
    <property type="project" value="TreeGrafter"/>
</dbReference>
<keyword evidence="3" id="KW-1185">Reference proteome</keyword>
<dbReference type="SMART" id="SM00554">
    <property type="entry name" value="FAS1"/>
    <property type="match status" value="1"/>
</dbReference>
<dbReference type="GO" id="GO:0005615">
    <property type="term" value="C:extracellular space"/>
    <property type="evidence" value="ECO:0007669"/>
    <property type="project" value="TreeGrafter"/>
</dbReference>
<dbReference type="InterPro" id="IPR036378">
    <property type="entry name" value="FAS1_dom_sf"/>
</dbReference>
<dbReference type="PANTHER" id="PTHR10900:SF77">
    <property type="entry name" value="FI19380P1"/>
    <property type="match status" value="1"/>
</dbReference>
<proteinExistence type="predicted"/>
<evidence type="ECO:0000313" key="2">
    <source>
        <dbReference type="EMBL" id="GFY73729.1"/>
    </source>
</evidence>
<dbReference type="GO" id="GO:0007155">
    <property type="term" value="P:cell adhesion"/>
    <property type="evidence" value="ECO:0007669"/>
    <property type="project" value="TreeGrafter"/>
</dbReference>
<dbReference type="GO" id="GO:0031012">
    <property type="term" value="C:extracellular matrix"/>
    <property type="evidence" value="ECO:0007669"/>
    <property type="project" value="TreeGrafter"/>
</dbReference>
<dbReference type="GO" id="GO:0030198">
    <property type="term" value="P:extracellular matrix organization"/>
    <property type="evidence" value="ECO:0007669"/>
    <property type="project" value="TreeGrafter"/>
</dbReference>
<evidence type="ECO:0000313" key="3">
    <source>
        <dbReference type="Proteomes" id="UP000886998"/>
    </source>
</evidence>
<dbReference type="InterPro" id="IPR050904">
    <property type="entry name" value="Adhesion/Biosynth-related"/>
</dbReference>
<feature type="domain" description="FAS1" evidence="1">
    <location>
        <begin position="1"/>
        <end position="120"/>
    </location>
</feature>
<dbReference type="Gene3D" id="2.30.180.10">
    <property type="entry name" value="FAS1 domain"/>
    <property type="match status" value="1"/>
</dbReference>
<reference evidence="2" key="1">
    <citation type="submission" date="2020-08" db="EMBL/GenBank/DDBJ databases">
        <title>Multicomponent nature underlies the extraordinary mechanical properties of spider dragline silk.</title>
        <authorList>
            <person name="Kono N."/>
            <person name="Nakamura H."/>
            <person name="Mori M."/>
            <person name="Yoshida Y."/>
            <person name="Ohtoshi R."/>
            <person name="Malay A.D."/>
            <person name="Moran D.A.P."/>
            <person name="Tomita M."/>
            <person name="Numata K."/>
            <person name="Arakawa K."/>
        </authorList>
    </citation>
    <scope>NUCLEOTIDE SEQUENCE</scope>
</reference>
<comment type="caution">
    <text evidence="2">The sequence shown here is derived from an EMBL/GenBank/DDBJ whole genome shotgun (WGS) entry which is preliminary data.</text>
</comment>
<evidence type="ECO:0000259" key="1">
    <source>
        <dbReference type="PROSITE" id="PS50213"/>
    </source>
</evidence>
<dbReference type="OrthoDB" id="6415220at2759"/>
<name>A0A8X7CI56_9ARAC</name>
<dbReference type="Pfam" id="PF02469">
    <property type="entry name" value="Fasciclin"/>
    <property type="match status" value="1"/>
</dbReference>
<accession>A0A8X7CI56</accession>
<dbReference type="AlphaFoldDB" id="A0A8X7CI56"/>
<gene>
    <name evidence="2" type="primary">X975_12062</name>
    <name evidence="2" type="ORF">TNIN_360861</name>
</gene>
<dbReference type="Proteomes" id="UP000886998">
    <property type="component" value="Unassembled WGS sequence"/>
</dbReference>
<dbReference type="PROSITE" id="PS50213">
    <property type="entry name" value="FAS1"/>
    <property type="match status" value="1"/>
</dbReference>
<dbReference type="PANTHER" id="PTHR10900">
    <property type="entry name" value="PERIOSTIN-RELATED"/>
    <property type="match status" value="1"/>
</dbReference>
<dbReference type="InterPro" id="IPR000782">
    <property type="entry name" value="FAS1_domain"/>
</dbReference>
<dbReference type="EMBL" id="BMAV01020320">
    <property type="protein sequence ID" value="GFY73729.1"/>
    <property type="molecule type" value="Genomic_DNA"/>
</dbReference>